<dbReference type="EMBL" id="LJCR01003291">
    <property type="protein sequence ID" value="KPV47733.1"/>
    <property type="molecule type" value="Genomic_DNA"/>
</dbReference>
<evidence type="ECO:0000313" key="2">
    <source>
        <dbReference type="Proteomes" id="UP000050509"/>
    </source>
</evidence>
<dbReference type="Proteomes" id="UP000050509">
    <property type="component" value="Unassembled WGS sequence"/>
</dbReference>
<evidence type="ECO:0008006" key="3">
    <source>
        <dbReference type="Google" id="ProtNLM"/>
    </source>
</evidence>
<feature type="non-terminal residue" evidence="1">
    <location>
        <position position="216"/>
    </location>
</feature>
<protein>
    <recommendedName>
        <fullName evidence="3">Flavoprotein</fullName>
    </recommendedName>
</protein>
<feature type="non-terminal residue" evidence="1">
    <location>
        <position position="1"/>
    </location>
</feature>
<name>A0A0N8PQP9_9CHLR</name>
<comment type="caution">
    <text evidence="1">The sequence shown here is derived from an EMBL/GenBank/DDBJ whole genome shotgun (WGS) entry which is preliminary data.</text>
</comment>
<keyword evidence="2" id="KW-1185">Reference proteome</keyword>
<accession>A0A0N8PQP9</accession>
<dbReference type="PATRIC" id="fig|186479.3.peg.6866"/>
<dbReference type="AlphaFoldDB" id="A0A0N8PQP9"/>
<evidence type="ECO:0000313" key="1">
    <source>
        <dbReference type="EMBL" id="KPV47733.1"/>
    </source>
</evidence>
<proteinExistence type="predicted"/>
<gene>
    <name evidence="1" type="ORF">SE17_41865</name>
</gene>
<organism evidence="1 2">
    <name type="scientific">Kouleothrix aurantiaca</name>
    <dbReference type="NCBI Taxonomy" id="186479"/>
    <lineage>
        <taxon>Bacteria</taxon>
        <taxon>Bacillati</taxon>
        <taxon>Chloroflexota</taxon>
        <taxon>Chloroflexia</taxon>
        <taxon>Chloroflexales</taxon>
        <taxon>Roseiflexineae</taxon>
        <taxon>Roseiflexaceae</taxon>
        <taxon>Kouleothrix</taxon>
    </lineage>
</organism>
<sequence>PLSELRLALDPAVESPVQLAPMIDPNFHSCGTVRPHGEAELRHPEPGFYIAGMKSYGRAPTFLMLTGYEQVRSIACALTGDMAGAARVELELPETGVCFTDYEIGSCCGVSQPAAQADIGLVASASCCGPVAAAPIATSSIGVIDLAPVAASANCCGPVAVAAPVAVVASASCCGDDCCSGGAATAGCCDDDCCATEDAPAQLIELAPVAASAGCC</sequence>
<reference evidence="1 2" key="1">
    <citation type="submission" date="2015-09" db="EMBL/GenBank/DDBJ databases">
        <title>Draft genome sequence of Kouleothrix aurantiaca JCM 19913.</title>
        <authorList>
            <person name="Hemp J."/>
        </authorList>
    </citation>
    <scope>NUCLEOTIDE SEQUENCE [LARGE SCALE GENOMIC DNA]</scope>
    <source>
        <strain evidence="1 2">COM-B</strain>
    </source>
</reference>